<accession>A0ABV4DSD2</accession>
<comment type="caution">
    <text evidence="1">The sequence shown here is derived from an EMBL/GenBank/DDBJ whole genome shotgun (WGS) entry which is preliminary data.</text>
</comment>
<reference evidence="1 2" key="1">
    <citation type="submission" date="2024-03" db="EMBL/GenBank/DDBJ databases">
        <title>Mouse gut bacterial collection (mGBC) of GemPharmatech.</title>
        <authorList>
            <person name="He Y."/>
            <person name="Dong L."/>
            <person name="Wu D."/>
            <person name="Gao X."/>
            <person name="Lin Z."/>
        </authorList>
    </citation>
    <scope>NUCLEOTIDE SEQUENCE [LARGE SCALE GENOMIC DNA]</scope>
    <source>
        <strain evidence="1 2">15-30</strain>
    </source>
</reference>
<keyword evidence="2" id="KW-1185">Reference proteome</keyword>
<evidence type="ECO:0000313" key="1">
    <source>
        <dbReference type="EMBL" id="MEY8662382.1"/>
    </source>
</evidence>
<dbReference type="Proteomes" id="UP001565236">
    <property type="component" value="Unassembled WGS sequence"/>
</dbReference>
<evidence type="ECO:0000313" key="2">
    <source>
        <dbReference type="Proteomes" id="UP001565236"/>
    </source>
</evidence>
<organism evidence="1 2">
    <name type="scientific">Ligilactobacillus faecis</name>
    <dbReference type="NCBI Taxonomy" id="762833"/>
    <lineage>
        <taxon>Bacteria</taxon>
        <taxon>Bacillati</taxon>
        <taxon>Bacillota</taxon>
        <taxon>Bacilli</taxon>
        <taxon>Lactobacillales</taxon>
        <taxon>Lactobacillaceae</taxon>
        <taxon>Ligilactobacillus</taxon>
    </lineage>
</organism>
<name>A0ABV4DSD2_9LACO</name>
<gene>
    <name evidence="1" type="ORF">AALT52_05710</name>
</gene>
<protein>
    <submittedName>
        <fullName evidence="1">Uncharacterized protein</fullName>
    </submittedName>
</protein>
<dbReference type="RefSeq" id="WP_369941890.1">
    <property type="nucleotide sequence ID" value="NZ_JBCLUF010000016.1"/>
</dbReference>
<sequence length="82" mass="9658">MKNITKYIETIDKDDDLFPIVEEIAHNPNAFWLNIENYIEFFDPDNLNEMENVGKDMRSVDTRKASLETTKYKVLNGNIVFK</sequence>
<dbReference type="EMBL" id="JBCLUF010000016">
    <property type="protein sequence ID" value="MEY8662382.1"/>
    <property type="molecule type" value="Genomic_DNA"/>
</dbReference>
<proteinExistence type="predicted"/>